<feature type="domain" description="Chromatin target of PRMT1 protein C-terminal" evidence="2">
    <location>
        <begin position="42"/>
        <end position="127"/>
    </location>
</feature>
<dbReference type="Ensembl" id="ENSGACT00000004163.1">
    <property type="protein sequence ID" value="ENSGACP00000004149.1"/>
    <property type="gene ID" value="ENSGACG00000003169.1"/>
</dbReference>
<accession>G3NFP4</accession>
<dbReference type="InParanoid" id="G3NFP4"/>
<dbReference type="SMART" id="SM01218">
    <property type="entry name" value="FoP_duplication"/>
    <property type="match status" value="1"/>
</dbReference>
<name>G3NFP4_GASAC</name>
<proteinExistence type="predicted"/>
<dbReference type="PANTHER" id="PTHR48426:SF1">
    <property type="entry name" value="CHROMATIN TARGET OF PRMT1 PROTEIN"/>
    <property type="match status" value="1"/>
</dbReference>
<protein>
    <recommendedName>
        <fullName evidence="2">Chromatin target of PRMT1 protein C-terminal domain-containing protein</fullName>
    </recommendedName>
</protein>
<dbReference type="InterPro" id="IPR052656">
    <property type="entry name" value="CTOP_PRMT1"/>
</dbReference>
<sequence length="145" mass="16945">MLRQQEGCVPPQTLLLVETQRSRSLRLPRSRRGNVWTRLGWHQGTSRPPGFWSFMNKYRWRTSFASTCRRRTHLQMGGVISSGRRCMSKGCIPTKQQLDAQLDEYMSMTKSRLDAQLDEYMSMTKSRLDAELDDYMSMTGPTNWD</sequence>
<dbReference type="AlphaFoldDB" id="G3NFP4"/>
<reference evidence="3" key="2">
    <citation type="submission" date="2024-04" db="UniProtKB">
        <authorList>
            <consortium name="Ensembl"/>
        </authorList>
    </citation>
    <scope>IDENTIFICATION</scope>
</reference>
<dbReference type="PANTHER" id="PTHR48426">
    <property type="entry name" value="CHROMATIN TARGET OF PRMT1 PROTEIN"/>
    <property type="match status" value="1"/>
</dbReference>
<dbReference type="Pfam" id="PF13865">
    <property type="entry name" value="FoP_duplication"/>
    <property type="match status" value="1"/>
</dbReference>
<evidence type="ECO:0000313" key="3">
    <source>
        <dbReference type="Ensembl" id="ENSGACP00000004149.1"/>
    </source>
</evidence>
<evidence type="ECO:0000259" key="2">
    <source>
        <dbReference type="SMART" id="SM01218"/>
    </source>
</evidence>
<evidence type="ECO:0000256" key="1">
    <source>
        <dbReference type="ARBA" id="ARBA00022884"/>
    </source>
</evidence>
<keyword evidence="1" id="KW-0694">RNA-binding</keyword>
<dbReference type="Bgee" id="ENSGACG00000003169">
    <property type="expression patterns" value="Expressed in testis and 2 other cell types or tissues"/>
</dbReference>
<organism evidence="3">
    <name type="scientific">Gasterosteus aculeatus</name>
    <name type="common">Three-spined stickleback</name>
    <dbReference type="NCBI Taxonomy" id="69293"/>
    <lineage>
        <taxon>Eukaryota</taxon>
        <taxon>Metazoa</taxon>
        <taxon>Chordata</taxon>
        <taxon>Craniata</taxon>
        <taxon>Vertebrata</taxon>
        <taxon>Euteleostomi</taxon>
        <taxon>Actinopterygii</taxon>
        <taxon>Neopterygii</taxon>
        <taxon>Teleostei</taxon>
        <taxon>Neoteleostei</taxon>
        <taxon>Acanthomorphata</taxon>
        <taxon>Eupercaria</taxon>
        <taxon>Perciformes</taxon>
        <taxon>Cottioidei</taxon>
        <taxon>Gasterosteales</taxon>
        <taxon>Gasterosteidae</taxon>
        <taxon>Gasterosteus</taxon>
    </lineage>
</organism>
<dbReference type="GO" id="GO:0003723">
    <property type="term" value="F:RNA binding"/>
    <property type="evidence" value="ECO:0007669"/>
    <property type="project" value="UniProtKB-KW"/>
</dbReference>
<dbReference type="InterPro" id="IPR025715">
    <property type="entry name" value="FoP_C"/>
</dbReference>
<reference evidence="3" key="1">
    <citation type="submission" date="2006-01" db="EMBL/GenBank/DDBJ databases">
        <authorList>
            <person name="Lindblad-Toh K."/>
            <person name="Mauceli E."/>
            <person name="Grabherr M."/>
            <person name="Chang J.L."/>
            <person name="Lander E.S."/>
        </authorList>
    </citation>
    <scope>NUCLEOTIDE SEQUENCE [LARGE SCALE GENOMIC DNA]</scope>
</reference>